<dbReference type="Gene3D" id="3.30.530.20">
    <property type="match status" value="1"/>
</dbReference>
<dbReference type="InterPro" id="IPR028347">
    <property type="entry name" value="START_dom_prot"/>
</dbReference>
<dbReference type="InterPro" id="IPR002913">
    <property type="entry name" value="START_lipid-bd_dom"/>
</dbReference>
<feature type="signal peptide" evidence="1">
    <location>
        <begin position="1"/>
        <end position="17"/>
    </location>
</feature>
<dbReference type="EMBL" id="CAAJGR010000086">
    <property type="protein sequence ID" value="VHO03681.1"/>
    <property type="molecule type" value="Genomic_DNA"/>
</dbReference>
<dbReference type="PANTHER" id="PTHR19308">
    <property type="entry name" value="PHOSPHATIDYLCHOLINE TRANSFER PROTEIN"/>
    <property type="match status" value="1"/>
</dbReference>
<evidence type="ECO:0000259" key="2">
    <source>
        <dbReference type="PROSITE" id="PS50848"/>
    </source>
</evidence>
<dbReference type="GO" id="GO:0008289">
    <property type="term" value="F:lipid binding"/>
    <property type="evidence" value="ECO:0007669"/>
    <property type="project" value="InterPro"/>
</dbReference>
<organism evidence="3">
    <name type="scientific">Rheinheimera sp. BAL341</name>
    <dbReference type="NCBI Taxonomy" id="1708203"/>
    <lineage>
        <taxon>Bacteria</taxon>
        <taxon>Pseudomonadati</taxon>
        <taxon>Pseudomonadota</taxon>
        <taxon>Gammaproteobacteria</taxon>
        <taxon>Chromatiales</taxon>
        <taxon>Chromatiaceae</taxon>
        <taxon>Rheinheimera</taxon>
    </lineage>
</organism>
<dbReference type="AlphaFoldDB" id="A0A486XND3"/>
<sequence>MRFLLTSLMLFSITVAAAEQPWRLYKTVAETRVEYLHNADKLLQVKAQTEVSATPAAFLHLLEDTANITKWAANTEKAELIRQPDANIHIVHTYFTAIWPVSKRDMVTQSVWQQDIASGAVTMRVSDVGQDYPPVKGYVRMQSVQGLWTLTPMPDGVLRIEYQGQADPGGKLPHFIADKVALKAIFNTFSRLAQVLTQYQQPYPGISIP</sequence>
<name>A0A486XND3_9GAMM</name>
<proteinExistence type="predicted"/>
<gene>
    <name evidence="3" type="ORF">BAL341_1523</name>
</gene>
<evidence type="ECO:0000313" key="3">
    <source>
        <dbReference type="EMBL" id="VHO03681.1"/>
    </source>
</evidence>
<evidence type="ECO:0000256" key="1">
    <source>
        <dbReference type="SAM" id="SignalP"/>
    </source>
</evidence>
<dbReference type="PROSITE" id="PS50848">
    <property type="entry name" value="START"/>
    <property type="match status" value="1"/>
</dbReference>
<dbReference type="GO" id="GO:0005737">
    <property type="term" value="C:cytoplasm"/>
    <property type="evidence" value="ECO:0007669"/>
    <property type="project" value="UniProtKB-ARBA"/>
</dbReference>
<reference evidence="3" key="1">
    <citation type="submission" date="2019-04" db="EMBL/GenBank/DDBJ databases">
        <authorList>
            <person name="Brambilla D."/>
        </authorList>
    </citation>
    <scope>NUCLEOTIDE SEQUENCE</scope>
    <source>
        <strain evidence="3">BAL1</strain>
    </source>
</reference>
<dbReference type="SUPFAM" id="SSF55961">
    <property type="entry name" value="Bet v1-like"/>
    <property type="match status" value="1"/>
</dbReference>
<dbReference type="InterPro" id="IPR023393">
    <property type="entry name" value="START-like_dom_sf"/>
</dbReference>
<dbReference type="PANTHER" id="PTHR19308:SF14">
    <property type="entry name" value="START DOMAIN-CONTAINING PROTEIN"/>
    <property type="match status" value="1"/>
</dbReference>
<dbReference type="InterPro" id="IPR051213">
    <property type="entry name" value="START_lipid_transfer"/>
</dbReference>
<keyword evidence="1" id="KW-0732">Signal</keyword>
<protein>
    <recommendedName>
        <fullName evidence="2">START domain-containing protein</fullName>
    </recommendedName>
</protein>
<dbReference type="Pfam" id="PF01852">
    <property type="entry name" value="START"/>
    <property type="match status" value="1"/>
</dbReference>
<dbReference type="PIRSF" id="PIRSF039033">
    <property type="entry name" value="START_dom"/>
    <property type="match status" value="1"/>
</dbReference>
<accession>A0A486XND3</accession>
<feature type="domain" description="START" evidence="2">
    <location>
        <begin position="1"/>
        <end position="201"/>
    </location>
</feature>
<feature type="chain" id="PRO_5019774377" description="START domain-containing protein" evidence="1">
    <location>
        <begin position="18"/>
        <end position="209"/>
    </location>
</feature>